<dbReference type="PANTHER" id="PTHR30250:SF11">
    <property type="entry name" value="O-ANTIGEN TRANSPORTER-RELATED"/>
    <property type="match status" value="1"/>
</dbReference>
<dbReference type="InterPro" id="IPR050833">
    <property type="entry name" value="Poly_Biosynth_Transport"/>
</dbReference>
<comment type="caution">
    <text evidence="7">The sequence shown here is derived from an EMBL/GenBank/DDBJ whole genome shotgun (WGS) entry which is preliminary data.</text>
</comment>
<feature type="transmembrane region" description="Helical" evidence="6">
    <location>
        <begin position="111"/>
        <end position="130"/>
    </location>
</feature>
<feature type="transmembrane region" description="Helical" evidence="6">
    <location>
        <begin position="360"/>
        <end position="383"/>
    </location>
</feature>
<evidence type="ECO:0000256" key="2">
    <source>
        <dbReference type="ARBA" id="ARBA00022475"/>
    </source>
</evidence>
<dbReference type="AlphaFoldDB" id="A0A154L144"/>
<feature type="transmembrane region" description="Helical" evidence="6">
    <location>
        <begin position="175"/>
        <end position="193"/>
    </location>
</feature>
<feature type="transmembrane region" description="Helical" evidence="6">
    <location>
        <begin position="82"/>
        <end position="105"/>
    </location>
</feature>
<dbReference type="Proteomes" id="UP000076335">
    <property type="component" value="Unassembled WGS sequence"/>
</dbReference>
<feature type="transmembrane region" description="Helical" evidence="6">
    <location>
        <begin position="298"/>
        <end position="319"/>
    </location>
</feature>
<keyword evidence="2" id="KW-1003">Cell membrane</keyword>
<gene>
    <name evidence="7" type="ORF">AUP42_07075</name>
</gene>
<evidence type="ECO:0008006" key="9">
    <source>
        <dbReference type="Google" id="ProtNLM"/>
    </source>
</evidence>
<evidence type="ECO:0000256" key="1">
    <source>
        <dbReference type="ARBA" id="ARBA00004651"/>
    </source>
</evidence>
<evidence type="ECO:0000256" key="6">
    <source>
        <dbReference type="SAM" id="Phobius"/>
    </source>
</evidence>
<comment type="subcellular location">
    <subcellularLocation>
        <location evidence="1">Cell membrane</location>
        <topology evidence="1">Multi-pass membrane protein</topology>
    </subcellularLocation>
</comment>
<keyword evidence="5 6" id="KW-0472">Membrane</keyword>
<organism evidence="7 8">
    <name type="scientific">Thalassospira lucentensis</name>
    <dbReference type="NCBI Taxonomy" id="168935"/>
    <lineage>
        <taxon>Bacteria</taxon>
        <taxon>Pseudomonadati</taxon>
        <taxon>Pseudomonadota</taxon>
        <taxon>Alphaproteobacteria</taxon>
        <taxon>Rhodospirillales</taxon>
        <taxon>Thalassospiraceae</taxon>
        <taxon>Thalassospira</taxon>
    </lineage>
</organism>
<proteinExistence type="predicted"/>
<dbReference type="EMBL" id="LPVY01000024">
    <property type="protein sequence ID" value="KZB61040.1"/>
    <property type="molecule type" value="Genomic_DNA"/>
</dbReference>
<feature type="transmembrane region" description="Helical" evidence="6">
    <location>
        <begin position="389"/>
        <end position="408"/>
    </location>
</feature>
<dbReference type="GO" id="GO:0005886">
    <property type="term" value="C:plasma membrane"/>
    <property type="evidence" value="ECO:0007669"/>
    <property type="project" value="UniProtKB-SubCell"/>
</dbReference>
<feature type="transmembrane region" description="Helical" evidence="6">
    <location>
        <begin position="34"/>
        <end position="61"/>
    </location>
</feature>
<feature type="transmembrane region" description="Helical" evidence="6">
    <location>
        <begin position="142"/>
        <end position="163"/>
    </location>
</feature>
<feature type="transmembrane region" description="Helical" evidence="6">
    <location>
        <begin position="255"/>
        <end position="277"/>
    </location>
</feature>
<reference evidence="7 8" key="1">
    <citation type="submission" date="2015-12" db="EMBL/GenBank/DDBJ databases">
        <title>Genome sequence of Thalassospira lucentensis MCCC 1A02072.</title>
        <authorList>
            <person name="Lu L."/>
            <person name="Lai Q."/>
            <person name="Shao Z."/>
            <person name="Qian P."/>
        </authorList>
    </citation>
    <scope>NUCLEOTIDE SEQUENCE [LARGE SCALE GENOMIC DNA]</scope>
    <source>
        <strain evidence="7 8">MCCC 1A02072</strain>
    </source>
</reference>
<protein>
    <recommendedName>
        <fullName evidence="9">Polysaccharide biosynthesis protein C-terminal domain-containing protein</fullName>
    </recommendedName>
</protein>
<keyword evidence="4 6" id="KW-1133">Transmembrane helix</keyword>
<evidence type="ECO:0000256" key="5">
    <source>
        <dbReference type="ARBA" id="ARBA00023136"/>
    </source>
</evidence>
<evidence type="ECO:0000256" key="4">
    <source>
        <dbReference type="ARBA" id="ARBA00022989"/>
    </source>
</evidence>
<dbReference type="PANTHER" id="PTHR30250">
    <property type="entry name" value="PST FAMILY PREDICTED COLANIC ACID TRANSPORTER"/>
    <property type="match status" value="1"/>
</dbReference>
<evidence type="ECO:0000313" key="8">
    <source>
        <dbReference type="Proteomes" id="UP000076335"/>
    </source>
</evidence>
<evidence type="ECO:0000256" key="3">
    <source>
        <dbReference type="ARBA" id="ARBA00022692"/>
    </source>
</evidence>
<name>A0A154L144_9PROT</name>
<dbReference type="RefSeq" id="WP_062953311.1">
    <property type="nucleotide sequence ID" value="NZ_LPVY01000024.1"/>
</dbReference>
<feature type="transmembrane region" description="Helical" evidence="6">
    <location>
        <begin position="331"/>
        <end position="353"/>
    </location>
</feature>
<sequence length="427" mass="44976">MKFAAIFVLLANAFSAGMMFLASVFISRYGGKDLFGFFSVVLGVVVIGAKISTLGLDVAIVRFLPEYRFKKLSGISAGMQRFSLLITFGVSCAGAVAFAILLHFVRGYAPVTAMTAALCLPMAAILAVLQSVIRADANVSRAVVGEAIVRPACFAAGLLFAYFSALGELTQPSVAISYLIALVAAVLVVAELVRRGNHIRWQERFAVTKSQIAVWMGHGFNLLLSESATAVINQAPIVLAGLLLSASEAGEMSAVIRLAMLVIFALTAVQSVITPFLSRAMSRENQSELQALVARASGFAMLVALPVCGVFIVFANEFLSLFGEGYESATPLLQVMLVGYLVYAAAGPASGLLTMTGHHAIARTVVCCAAATMIIGAGAAMQISGLSAGVWVSASVIAVYPILLAFFCKKLLGVDPTILSLRFLLRR</sequence>
<dbReference type="OrthoDB" id="9800982at2"/>
<evidence type="ECO:0000313" key="7">
    <source>
        <dbReference type="EMBL" id="KZB61040.1"/>
    </source>
</evidence>
<feature type="transmembrane region" description="Helical" evidence="6">
    <location>
        <begin position="213"/>
        <end position="235"/>
    </location>
</feature>
<dbReference type="Pfam" id="PF01943">
    <property type="entry name" value="Polysacc_synt"/>
    <property type="match status" value="1"/>
</dbReference>
<dbReference type="InterPro" id="IPR002797">
    <property type="entry name" value="Polysacc_synth"/>
</dbReference>
<accession>A0A154L144</accession>
<keyword evidence="3 6" id="KW-0812">Transmembrane</keyword>